<accession>A0ABX0PMZ4</accession>
<dbReference type="SUPFAM" id="SSF53474">
    <property type="entry name" value="alpha/beta-Hydrolases"/>
    <property type="match status" value="1"/>
</dbReference>
<keyword evidence="4" id="KW-1185">Reference proteome</keyword>
<dbReference type="RefSeq" id="WP_167111053.1">
    <property type="nucleotide sequence ID" value="NZ_JAAQTO010000006.1"/>
</dbReference>
<dbReference type="Gene3D" id="3.40.50.1820">
    <property type="entry name" value="alpha/beta hydrolase"/>
    <property type="match status" value="1"/>
</dbReference>
<keyword evidence="1 3" id="KW-0378">Hydrolase</keyword>
<dbReference type="Pfam" id="PF12697">
    <property type="entry name" value="Abhydrolase_6"/>
    <property type="match status" value="1"/>
</dbReference>
<dbReference type="Proteomes" id="UP001318321">
    <property type="component" value="Unassembled WGS sequence"/>
</dbReference>
<dbReference type="InterPro" id="IPR029058">
    <property type="entry name" value="AB_hydrolase_fold"/>
</dbReference>
<proteinExistence type="predicted"/>
<dbReference type="InterPro" id="IPR050266">
    <property type="entry name" value="AB_hydrolase_sf"/>
</dbReference>
<dbReference type="PANTHER" id="PTHR43798">
    <property type="entry name" value="MONOACYLGLYCEROL LIPASE"/>
    <property type="match status" value="1"/>
</dbReference>
<sequence>MTTLVLLSGWGIDARIWRSLAPYWPVDVVVRTPDWPGYGERAHDILPTTLPALAGKMRDDLPCDAVWVGWSLGGLLAGALLSHLPPPRGLVLVGTGPRFCSEDGVRPDELAIFRRAFDRDPHTTWQHFLRWQLQGEPAARIAHRRLLDLQGRNPSASSQTLATGLDQLARLDLSDVLATLPCPIHRLAGERDKLMGSAARQAADRLLTDSGHCPMLSRPDALANHLVELAREIDLDHIGQDQSVS</sequence>
<gene>
    <name evidence="3" type="ORF">HBJ55_03400</name>
</gene>
<dbReference type="GO" id="GO:0016787">
    <property type="term" value="F:hydrolase activity"/>
    <property type="evidence" value="ECO:0007669"/>
    <property type="project" value="UniProtKB-KW"/>
</dbReference>
<name>A0ABX0PMZ4_9GAMM</name>
<protein>
    <submittedName>
        <fullName evidence="3">Alpha/beta fold hydrolase</fullName>
    </submittedName>
</protein>
<evidence type="ECO:0000313" key="4">
    <source>
        <dbReference type="Proteomes" id="UP001318321"/>
    </source>
</evidence>
<dbReference type="EMBL" id="JAAQTO010000006">
    <property type="protein sequence ID" value="NIC04473.1"/>
    <property type="molecule type" value="Genomic_DNA"/>
</dbReference>
<evidence type="ECO:0000259" key="2">
    <source>
        <dbReference type="Pfam" id="PF12697"/>
    </source>
</evidence>
<evidence type="ECO:0000256" key="1">
    <source>
        <dbReference type="ARBA" id="ARBA00022801"/>
    </source>
</evidence>
<feature type="domain" description="AB hydrolase-1" evidence="2">
    <location>
        <begin position="4"/>
        <end position="223"/>
    </location>
</feature>
<organism evidence="3 4">
    <name type="scientific">Billgrantia bachuensis</name>
    <dbReference type="NCBI Taxonomy" id="2717286"/>
    <lineage>
        <taxon>Bacteria</taxon>
        <taxon>Pseudomonadati</taxon>
        <taxon>Pseudomonadota</taxon>
        <taxon>Gammaproteobacteria</taxon>
        <taxon>Oceanospirillales</taxon>
        <taxon>Halomonadaceae</taxon>
        <taxon>Billgrantia</taxon>
    </lineage>
</organism>
<dbReference type="PANTHER" id="PTHR43798:SF31">
    <property type="entry name" value="AB HYDROLASE SUPERFAMILY PROTEIN YCLE"/>
    <property type="match status" value="1"/>
</dbReference>
<dbReference type="InterPro" id="IPR000073">
    <property type="entry name" value="AB_hydrolase_1"/>
</dbReference>
<comment type="caution">
    <text evidence="3">The sequence shown here is derived from an EMBL/GenBank/DDBJ whole genome shotgun (WGS) entry which is preliminary data.</text>
</comment>
<evidence type="ECO:0000313" key="3">
    <source>
        <dbReference type="EMBL" id="NIC04473.1"/>
    </source>
</evidence>
<reference evidence="3 4" key="1">
    <citation type="submission" date="2020-03" db="EMBL/GenBank/DDBJ databases">
        <title>Identification of Halomonas strains.</title>
        <authorList>
            <person name="Xiao Z."/>
            <person name="Dong F."/>
            <person name="Wang Z."/>
            <person name="Zhao J.-Y."/>
        </authorList>
    </citation>
    <scope>NUCLEOTIDE SEQUENCE [LARGE SCALE GENOMIC DNA]</scope>
    <source>
        <strain evidence="3 4">DX6</strain>
    </source>
</reference>